<dbReference type="KEGG" id="hsu:HLASF_0322"/>
<feature type="region of interest" description="Disordered" evidence="1">
    <location>
        <begin position="195"/>
        <end position="215"/>
    </location>
</feature>
<keyword evidence="5" id="KW-1185">Reference proteome</keyword>
<evidence type="ECO:0000313" key="4">
    <source>
        <dbReference type="Proteomes" id="UP000060390"/>
    </source>
</evidence>
<gene>
    <name evidence="3" type="ORF">HLASA_0321</name>
    <name evidence="2" type="ORF">HLASF_0322</name>
</gene>
<dbReference type="RefSeq" id="WP_050047661.1">
    <property type="nucleotide sequence ID" value="NZ_CP008874.1"/>
</dbReference>
<feature type="compositionally biased region" description="Acidic residues" evidence="1">
    <location>
        <begin position="286"/>
        <end position="326"/>
    </location>
</feature>
<dbReference type="EMBL" id="CP011564">
    <property type="protein sequence ID" value="ALG81231.1"/>
    <property type="molecule type" value="Genomic_DNA"/>
</dbReference>
<dbReference type="Proteomes" id="UP000060390">
    <property type="component" value="Chromosome"/>
</dbReference>
<dbReference type="KEGG" id="hsf:HLASA_0321"/>
<evidence type="ECO:0000313" key="5">
    <source>
        <dbReference type="Proteomes" id="UP000069906"/>
    </source>
</evidence>
<feature type="compositionally biased region" description="Polar residues" evidence="1">
    <location>
        <begin position="241"/>
        <end position="251"/>
    </location>
</feature>
<name>A0A0F7PB12_9EURY</name>
<reference evidence="2 5" key="1">
    <citation type="journal article" date="2015" name="ISME J.">
        <title>Elemental sulfur and acetate can support life of a novel strictly anaerobic haloarchaeon.</title>
        <authorList>
            <person name="Sorokin D.Y."/>
            <person name="Kublanov I.V."/>
            <person name="Gavrilov S.N."/>
            <person name="Rojo D."/>
            <person name="Roman P."/>
            <person name="Golyshin P.N."/>
            <person name="Slepak V.Z."/>
            <person name="Smedile F."/>
            <person name="Ferrer M."/>
            <person name="Messina E."/>
            <person name="La Cono V."/>
            <person name="Yakimov M.M."/>
        </authorList>
    </citation>
    <scope>NUCLEOTIDE SEQUENCE [LARGE SCALE GENOMIC DNA]</scope>
    <source>
        <strain evidence="2 5">HSR2</strain>
    </source>
</reference>
<dbReference type="AlphaFoldDB" id="A0A0F7PB12"/>
<dbReference type="GeneID" id="26009692"/>
<accession>A0A0F7PB12</accession>
<proteinExistence type="predicted"/>
<dbReference type="OrthoDB" id="206301at2157"/>
<feature type="region of interest" description="Disordered" evidence="1">
    <location>
        <begin position="1"/>
        <end position="26"/>
    </location>
</feature>
<reference evidence="4" key="2">
    <citation type="submission" date="2015-05" db="EMBL/GenBank/DDBJ databases">
        <title>Complete genome sequence of Halanaeroarchaeum sulfurireducens type strain M27-SA2, a sulfate-reducer haloarchaeon from marine anoxic lake Medee.</title>
        <authorList>
            <person name="Messina E."/>
            <person name="Kublanov I.V."/>
            <person name="Toshchakov S."/>
            <person name="Arcadi E."/>
            <person name="La Spada G."/>
            <person name="La Cono V."/>
            <person name="Yakimov M.M."/>
        </authorList>
    </citation>
    <scope>NUCLEOTIDE SEQUENCE [LARGE SCALE GENOMIC DNA]</scope>
    <source>
        <strain evidence="4">M27-SA2</strain>
    </source>
</reference>
<dbReference type="HOGENOM" id="CLU_851539_0_0_2"/>
<evidence type="ECO:0000313" key="2">
    <source>
        <dbReference type="EMBL" id="AKH96829.1"/>
    </source>
</evidence>
<evidence type="ECO:0000256" key="1">
    <source>
        <dbReference type="SAM" id="MobiDB-lite"/>
    </source>
</evidence>
<organism evidence="2 5">
    <name type="scientific">Halanaeroarchaeum sulfurireducens</name>
    <dbReference type="NCBI Taxonomy" id="1604004"/>
    <lineage>
        <taxon>Archaea</taxon>
        <taxon>Methanobacteriati</taxon>
        <taxon>Methanobacteriota</taxon>
        <taxon>Stenosarchaea group</taxon>
        <taxon>Halobacteria</taxon>
        <taxon>Halobacteriales</taxon>
        <taxon>Halobacteriaceae</taxon>
        <taxon>Halanaeroarchaeum</taxon>
    </lineage>
</organism>
<dbReference type="EMBL" id="CP008874">
    <property type="protein sequence ID" value="AKH96829.1"/>
    <property type="molecule type" value="Genomic_DNA"/>
</dbReference>
<feature type="region of interest" description="Disordered" evidence="1">
    <location>
        <begin position="234"/>
        <end position="326"/>
    </location>
</feature>
<feature type="compositionally biased region" description="Basic and acidic residues" evidence="1">
    <location>
        <begin position="276"/>
        <end position="285"/>
    </location>
</feature>
<protein>
    <submittedName>
        <fullName evidence="2">Uncharacterized protein</fullName>
    </submittedName>
</protein>
<feature type="region of interest" description="Disordered" evidence="1">
    <location>
        <begin position="89"/>
        <end position="135"/>
    </location>
</feature>
<reference evidence="3 4" key="3">
    <citation type="journal article" date="2016" name="Stand. Genomic Sci.">
        <title>Complete genome sequence of 'Halanaeroarchaeum sulfurireducens' M27-SA2, a sulfur-reducing and acetate-oxidizing haloarchaeon from the deep-sea hypersaline anoxic lake Medee.</title>
        <authorList>
            <person name="Messina E."/>
            <person name="Sorokin D.Y."/>
            <person name="Kublanov I.V."/>
            <person name="Toshchakov S."/>
            <person name="Lopatina A."/>
            <person name="Arcadi E."/>
            <person name="Smedile F."/>
            <person name="La Spada G."/>
            <person name="La Cono V."/>
            <person name="Yakimov M.M."/>
        </authorList>
    </citation>
    <scope>NUCLEOTIDE SEQUENCE [LARGE SCALE GENOMIC DNA]</scope>
    <source>
        <strain evidence="3 4">M27-SA2</strain>
    </source>
</reference>
<evidence type="ECO:0000313" key="3">
    <source>
        <dbReference type="EMBL" id="ALG81231.1"/>
    </source>
</evidence>
<feature type="compositionally biased region" description="Acidic residues" evidence="1">
    <location>
        <begin position="97"/>
        <end position="127"/>
    </location>
</feature>
<sequence length="326" mass="34791">MATQGSGPLGQMADGEQLNADEIETDGAVNITVDGTVTPGENVTITALLDGEPVRFAEVSVNGEDAYETDENGSVVATVPDDDEFEVEVEAEREGELEISLEDDEDEEATVDDDDVETEAGDEDESLDLSVDGTVSADENVTITATHAEYPVAGAAVSLNGEYVGETDSNGTIMVTIPDAEEFEVEVEYEVEGELEIPLESDEEDDGDDADDEGQIDLIVEGTLEPGENLSVTALDADGNPISNATVSVNDETLGETGVDGTLTVEIPDDDELEIEVTHEDRDAELTVDFEDAEDEHDSDDEDGDYDDEGDEKADDDDEDDEESDN</sequence>
<dbReference type="Proteomes" id="UP000069906">
    <property type="component" value="Chromosome"/>
</dbReference>